<comment type="caution">
    <text evidence="2">The sequence shown here is derived from an EMBL/GenBank/DDBJ whole genome shotgun (WGS) entry which is preliminary data.</text>
</comment>
<dbReference type="AlphaFoldDB" id="A0A7J0F9K5"/>
<feature type="region of interest" description="Disordered" evidence="1">
    <location>
        <begin position="374"/>
        <end position="397"/>
    </location>
</feature>
<organism evidence="2 3">
    <name type="scientific">Actinidia rufa</name>
    <dbReference type="NCBI Taxonomy" id="165716"/>
    <lineage>
        <taxon>Eukaryota</taxon>
        <taxon>Viridiplantae</taxon>
        <taxon>Streptophyta</taxon>
        <taxon>Embryophyta</taxon>
        <taxon>Tracheophyta</taxon>
        <taxon>Spermatophyta</taxon>
        <taxon>Magnoliopsida</taxon>
        <taxon>eudicotyledons</taxon>
        <taxon>Gunneridae</taxon>
        <taxon>Pentapetalae</taxon>
        <taxon>asterids</taxon>
        <taxon>Ericales</taxon>
        <taxon>Actinidiaceae</taxon>
        <taxon>Actinidia</taxon>
    </lineage>
</organism>
<feature type="compositionally biased region" description="Low complexity" evidence="1">
    <location>
        <begin position="303"/>
        <end position="320"/>
    </location>
</feature>
<name>A0A7J0F9K5_9ERIC</name>
<protein>
    <submittedName>
        <fullName evidence="2">Uncharacterized protein</fullName>
    </submittedName>
</protein>
<proteinExistence type="predicted"/>
<reference evidence="2 3" key="1">
    <citation type="submission" date="2019-07" db="EMBL/GenBank/DDBJ databases">
        <title>De Novo Assembly of kiwifruit Actinidia rufa.</title>
        <authorList>
            <person name="Sugita-Konishi S."/>
            <person name="Sato K."/>
            <person name="Mori E."/>
            <person name="Abe Y."/>
            <person name="Kisaki G."/>
            <person name="Hamano K."/>
            <person name="Suezawa K."/>
            <person name="Otani M."/>
            <person name="Fukuda T."/>
            <person name="Manabe T."/>
            <person name="Gomi K."/>
            <person name="Tabuchi M."/>
            <person name="Akimitsu K."/>
            <person name="Kataoka I."/>
        </authorList>
    </citation>
    <scope>NUCLEOTIDE SEQUENCE [LARGE SCALE GENOMIC DNA]</scope>
    <source>
        <strain evidence="3">cv. Fuchu</strain>
    </source>
</reference>
<dbReference type="Proteomes" id="UP000585474">
    <property type="component" value="Unassembled WGS sequence"/>
</dbReference>
<evidence type="ECO:0000313" key="2">
    <source>
        <dbReference type="EMBL" id="GFY95384.1"/>
    </source>
</evidence>
<feature type="region of interest" description="Disordered" evidence="1">
    <location>
        <begin position="303"/>
        <end position="329"/>
    </location>
</feature>
<feature type="region of interest" description="Disordered" evidence="1">
    <location>
        <begin position="502"/>
        <end position="526"/>
    </location>
</feature>
<evidence type="ECO:0000256" key="1">
    <source>
        <dbReference type="SAM" id="MobiDB-lite"/>
    </source>
</evidence>
<gene>
    <name evidence="2" type="ORF">Acr_10g0007690</name>
</gene>
<dbReference type="EMBL" id="BJWL01000010">
    <property type="protein sequence ID" value="GFY95384.1"/>
    <property type="molecule type" value="Genomic_DNA"/>
</dbReference>
<accession>A0A7J0F9K5</accession>
<feature type="region of interest" description="Disordered" evidence="1">
    <location>
        <begin position="226"/>
        <end position="247"/>
    </location>
</feature>
<evidence type="ECO:0000313" key="3">
    <source>
        <dbReference type="Proteomes" id="UP000585474"/>
    </source>
</evidence>
<keyword evidence="3" id="KW-1185">Reference proteome</keyword>
<sequence>MTWILTKTDSFHTGEEQGLTIDIVLSIPAGAVILGRCCDFGNGLLSDEGDEISRHQECEEQLKVVDWAQRRAVSSGCYFHSSISSVRPYRVSHDRPSRSGTWLVSWRRESRNGQFPYIDRIWVEINQIKFSTLPKGEEKAILRHKSIDEGFKDIAWHYNVEAGFHRMGVWRHAGESYNALPVLTEAKRTVEVIGKIEPRGYFDMSKVLGSKTFTRHFVVDCMEVSSSGGDKATLSDENESRGDFQGGSSSLNDFVEYIGIIRGDIGRAVRNAFPSSHDMTLLRWLRGKVKDPFANVFFIGPSSSSDSGSESLPDSGLSPELRSDAICPDQEGWGEGCGQGCRVDGDTSTTHEGGSYLRKTSSEGRFRCQERRARSFKGKEAMPPPKRIKSNRGGDQCSRSHIRVGDFISAGQQSWIRSFYDVKRHYGAKAESRLVELGEQAARPRAELDRSEGVARLEAKVAKLTSKLVQAKKLAIEEFKSFEDFKYPNLGIDMASMEMDASFAEEEEVKEGEKEVGNEGRAGPAS</sequence>